<dbReference type="InterPro" id="IPR005835">
    <property type="entry name" value="NTP_transferase_dom"/>
</dbReference>
<evidence type="ECO:0000256" key="1">
    <source>
        <dbReference type="ARBA" id="ARBA00022679"/>
    </source>
</evidence>
<evidence type="ECO:0000256" key="2">
    <source>
        <dbReference type="ARBA" id="ARBA00022695"/>
    </source>
</evidence>
<dbReference type="AlphaFoldDB" id="A0A2S2CTS4"/>
<sequence length="251" mass="26878">MDTAAIPSVAMVLAAGLGKRMRPLTNGRPKPLIPVRGRAMLDHALDRLAEAGVPTAVVNSHYLGGMIERHLADRLRERPAPAILHSPEAEPLETGGGVKHALPLLGTAPVYTINADIFWLDGPVPALKRLAGHWDAERMDALLLLMATTRAVGYDGPGDFHMDPLGGLSRRRQGEVAPFVFAGLQIVKPELFAADTPDGAFSTNLIWDRAAAAGRLHGLAHDGDWFHIGTPDGLAEAEALLARDGFQPEDR</sequence>
<dbReference type="EMBL" id="CP029353">
    <property type="protein sequence ID" value="AWK87770.1"/>
    <property type="molecule type" value="Genomic_DNA"/>
</dbReference>
<evidence type="ECO:0000259" key="3">
    <source>
        <dbReference type="Pfam" id="PF00483"/>
    </source>
</evidence>
<dbReference type="OrthoDB" id="9788272at2"/>
<evidence type="ECO:0000313" key="5">
    <source>
        <dbReference type="Proteomes" id="UP000245629"/>
    </source>
</evidence>
<dbReference type="RefSeq" id="WP_109329269.1">
    <property type="nucleotide sequence ID" value="NZ_CP029353.1"/>
</dbReference>
<dbReference type="GO" id="GO:0016779">
    <property type="term" value="F:nucleotidyltransferase activity"/>
    <property type="evidence" value="ECO:0007669"/>
    <property type="project" value="UniProtKB-KW"/>
</dbReference>
<dbReference type="CDD" id="cd06422">
    <property type="entry name" value="NTP_transferase_like_1"/>
    <property type="match status" value="1"/>
</dbReference>
<keyword evidence="1 4" id="KW-0808">Transferase</keyword>
<dbReference type="PANTHER" id="PTHR43584:SF8">
    <property type="entry name" value="N-ACETYLMURAMATE ALPHA-1-PHOSPHATE URIDYLYLTRANSFERASE"/>
    <property type="match status" value="1"/>
</dbReference>
<name>A0A2S2CTS4_9PROT</name>
<gene>
    <name evidence="4" type="ORF">DEW08_17630</name>
</gene>
<accession>A0A2S2CTS4</accession>
<keyword evidence="2 4" id="KW-0548">Nucleotidyltransferase</keyword>
<reference evidence="5" key="1">
    <citation type="submission" date="2018-05" db="EMBL/GenBank/DDBJ databases">
        <title>Azospirillum thermophila sp. nov., a novel isolated from hot spring.</title>
        <authorList>
            <person name="Zhao Z."/>
        </authorList>
    </citation>
    <scope>NUCLEOTIDE SEQUENCE [LARGE SCALE GENOMIC DNA]</scope>
    <source>
        <strain evidence="5">CFH 70021</strain>
    </source>
</reference>
<dbReference type="InterPro" id="IPR050065">
    <property type="entry name" value="GlmU-like"/>
</dbReference>
<feature type="domain" description="Nucleotidyl transferase" evidence="3">
    <location>
        <begin position="10"/>
        <end position="129"/>
    </location>
</feature>
<organism evidence="4 5">
    <name type="scientific">Azospirillum thermophilum</name>
    <dbReference type="NCBI Taxonomy" id="2202148"/>
    <lineage>
        <taxon>Bacteria</taxon>
        <taxon>Pseudomonadati</taxon>
        <taxon>Pseudomonadota</taxon>
        <taxon>Alphaproteobacteria</taxon>
        <taxon>Rhodospirillales</taxon>
        <taxon>Azospirillaceae</taxon>
        <taxon>Azospirillum</taxon>
    </lineage>
</organism>
<dbReference type="PANTHER" id="PTHR43584">
    <property type="entry name" value="NUCLEOTIDYL TRANSFERASE"/>
    <property type="match status" value="1"/>
</dbReference>
<dbReference type="SUPFAM" id="SSF53448">
    <property type="entry name" value="Nucleotide-diphospho-sugar transferases"/>
    <property type="match status" value="1"/>
</dbReference>
<keyword evidence="5" id="KW-1185">Reference proteome</keyword>
<evidence type="ECO:0000313" key="4">
    <source>
        <dbReference type="EMBL" id="AWK87770.1"/>
    </source>
</evidence>
<dbReference type="KEGG" id="azz:DEW08_17630"/>
<dbReference type="Pfam" id="PF00483">
    <property type="entry name" value="NTP_transferase"/>
    <property type="match status" value="1"/>
</dbReference>
<dbReference type="Gene3D" id="3.90.550.10">
    <property type="entry name" value="Spore Coat Polysaccharide Biosynthesis Protein SpsA, Chain A"/>
    <property type="match status" value="1"/>
</dbReference>
<dbReference type="Proteomes" id="UP000245629">
    <property type="component" value="Chromosome 2"/>
</dbReference>
<proteinExistence type="predicted"/>
<protein>
    <submittedName>
        <fullName evidence="4">Mannose-1-phosphate guanylyltransferase</fullName>
    </submittedName>
</protein>
<dbReference type="InterPro" id="IPR029044">
    <property type="entry name" value="Nucleotide-diphossugar_trans"/>
</dbReference>